<dbReference type="AlphaFoldDB" id="A0ABD3Q2C5"/>
<feature type="region of interest" description="Disordered" evidence="1">
    <location>
        <begin position="183"/>
        <end position="209"/>
    </location>
</feature>
<gene>
    <name evidence="2" type="ORF">ACHAW5_001325</name>
</gene>
<dbReference type="EMBL" id="JALLAZ020000467">
    <property type="protein sequence ID" value="KAL3794515.1"/>
    <property type="molecule type" value="Genomic_DNA"/>
</dbReference>
<proteinExistence type="predicted"/>
<keyword evidence="3" id="KW-1185">Reference proteome</keyword>
<feature type="region of interest" description="Disordered" evidence="1">
    <location>
        <begin position="52"/>
        <end position="105"/>
    </location>
</feature>
<protein>
    <submittedName>
        <fullName evidence="2">Uncharacterized protein</fullName>
    </submittedName>
</protein>
<evidence type="ECO:0000313" key="3">
    <source>
        <dbReference type="Proteomes" id="UP001530315"/>
    </source>
</evidence>
<sequence length="377" mass="40717">MGTTQSRIYPTVLPLLPLLAISQMKSIYGCLAFLAVGASGLGHRANHPGRLRAAADRGASASEIVPRHPPRHGLYHSESANRGVAAEKHASRAHDDDDDDGGCDRGRRRSFLSRLSSAFVATAAAGATAQATTTRGAGALPFFGDAGGGRRQLELCLATVLRTEYWATNVARSMKTRLLLPPAVPSPAADDEDPAASGRAITNVESENQRRQPYLEARLGAKALLTQKIGGGANSRVRALGGFQLRGCLDDAGYWCAESARRSSSSSNKDARRTCSIELSSASEDLVESLASVVEFDGLETTIDPSPRSSLMLGMYTDQKATFVYRTLVERVVPSCERILDVFGNERRRAVEEYVGRDYGDEVPFEVLERLYGQQRQ</sequence>
<comment type="caution">
    <text evidence="2">The sequence shown here is derived from an EMBL/GenBank/DDBJ whole genome shotgun (WGS) entry which is preliminary data.</text>
</comment>
<name>A0ABD3Q2C5_9STRA</name>
<accession>A0ABD3Q2C5</accession>
<evidence type="ECO:0000313" key="2">
    <source>
        <dbReference type="EMBL" id="KAL3794515.1"/>
    </source>
</evidence>
<organism evidence="2 3">
    <name type="scientific">Stephanodiscus triporus</name>
    <dbReference type="NCBI Taxonomy" id="2934178"/>
    <lineage>
        <taxon>Eukaryota</taxon>
        <taxon>Sar</taxon>
        <taxon>Stramenopiles</taxon>
        <taxon>Ochrophyta</taxon>
        <taxon>Bacillariophyta</taxon>
        <taxon>Coscinodiscophyceae</taxon>
        <taxon>Thalassiosirophycidae</taxon>
        <taxon>Stephanodiscales</taxon>
        <taxon>Stephanodiscaceae</taxon>
        <taxon>Stephanodiscus</taxon>
    </lineage>
</organism>
<evidence type="ECO:0000256" key="1">
    <source>
        <dbReference type="SAM" id="MobiDB-lite"/>
    </source>
</evidence>
<reference evidence="2 3" key="1">
    <citation type="submission" date="2024-10" db="EMBL/GenBank/DDBJ databases">
        <title>Updated reference genomes for cyclostephanoid diatoms.</title>
        <authorList>
            <person name="Roberts W.R."/>
            <person name="Alverson A.J."/>
        </authorList>
    </citation>
    <scope>NUCLEOTIDE SEQUENCE [LARGE SCALE GENOMIC DNA]</scope>
    <source>
        <strain evidence="2 3">AJA276-08</strain>
    </source>
</reference>
<feature type="compositionally biased region" description="Basic and acidic residues" evidence="1">
    <location>
        <begin position="85"/>
        <end position="95"/>
    </location>
</feature>
<dbReference type="Proteomes" id="UP001530315">
    <property type="component" value="Unassembled WGS sequence"/>
</dbReference>